<dbReference type="InterPro" id="IPR007235">
    <property type="entry name" value="Glyco_trans_28_C"/>
</dbReference>
<evidence type="ECO:0000256" key="8">
    <source>
        <dbReference type="ARBA" id="ARBA00023306"/>
    </source>
</evidence>
<dbReference type="NCBIfam" id="TIGR01133">
    <property type="entry name" value="murG"/>
    <property type="match status" value="1"/>
</dbReference>
<dbReference type="SUPFAM" id="SSF53756">
    <property type="entry name" value="UDP-Glycosyltransferase/glycogen phosphorylase"/>
    <property type="match status" value="1"/>
</dbReference>
<feature type="binding site" evidence="10">
    <location>
        <position position="171"/>
    </location>
    <ligand>
        <name>UDP-N-acetyl-alpha-D-glucosamine</name>
        <dbReference type="ChEBI" id="CHEBI:57705"/>
    </ligand>
</feature>
<keyword evidence="6 10" id="KW-0573">Peptidoglycan synthesis</keyword>
<dbReference type="GO" id="GO:0005975">
    <property type="term" value="P:carbohydrate metabolic process"/>
    <property type="evidence" value="ECO:0007669"/>
    <property type="project" value="InterPro"/>
</dbReference>
<comment type="subcellular location">
    <subcellularLocation>
        <location evidence="10">Cell membrane</location>
        <topology evidence="10">Peripheral membrane protein</topology>
        <orientation evidence="10">Cytoplasmic side</orientation>
    </subcellularLocation>
</comment>
<dbReference type="EMBL" id="JADIMO010000027">
    <property type="protein sequence ID" value="MBO8444522.1"/>
    <property type="molecule type" value="Genomic_DNA"/>
</dbReference>
<evidence type="ECO:0000259" key="12">
    <source>
        <dbReference type="Pfam" id="PF04101"/>
    </source>
</evidence>
<dbReference type="GO" id="GO:0005886">
    <property type="term" value="C:plasma membrane"/>
    <property type="evidence" value="ECO:0007669"/>
    <property type="project" value="UniProtKB-SubCell"/>
</dbReference>
<comment type="caution">
    <text evidence="10">Lacks conserved residue(s) required for the propagation of feature annotation.</text>
</comment>
<feature type="domain" description="Glycosyl transferase family 28 C-terminal" evidence="12">
    <location>
        <begin position="197"/>
        <end position="366"/>
    </location>
</feature>
<dbReference type="InterPro" id="IPR004276">
    <property type="entry name" value="GlycoTrans_28_N"/>
</dbReference>
<keyword evidence="2 10" id="KW-0132">Cell division</keyword>
<gene>
    <name evidence="10 13" type="primary">murG</name>
    <name evidence="13" type="ORF">IAC23_02350</name>
</gene>
<keyword evidence="4 10" id="KW-0808">Transferase</keyword>
<accession>A0A9D9EAW4</accession>
<dbReference type="InterPro" id="IPR006009">
    <property type="entry name" value="GlcNAc_MurG"/>
</dbReference>
<dbReference type="PANTHER" id="PTHR21015">
    <property type="entry name" value="UDP-N-ACETYLGLUCOSAMINE--N-ACETYLMURAMYL-(PENTAPEPTIDE) PYROPHOSPHORYL-UNDECAPRENOL N-ACETYLGLUCOSAMINE TRANSFERASE 1"/>
    <property type="match status" value="1"/>
</dbReference>
<reference evidence="13" key="1">
    <citation type="submission" date="2020-10" db="EMBL/GenBank/DDBJ databases">
        <authorList>
            <person name="Gilroy R."/>
        </authorList>
    </citation>
    <scope>NUCLEOTIDE SEQUENCE</scope>
    <source>
        <strain evidence="13">D5-748</strain>
    </source>
</reference>
<evidence type="ECO:0000256" key="7">
    <source>
        <dbReference type="ARBA" id="ARBA00023136"/>
    </source>
</evidence>
<protein>
    <recommendedName>
        <fullName evidence="10">UDP-N-acetylglucosamine--N-acetylmuramyl-(pentapeptide) pyrophosphoryl-undecaprenol N-acetylglucosamine transferase</fullName>
        <ecNumber evidence="10">2.4.1.227</ecNumber>
    </recommendedName>
    <alternativeName>
        <fullName evidence="10">Undecaprenyl-PP-MurNAc-pentapeptide-UDPGlcNAc GlcNAc transferase</fullName>
    </alternativeName>
</protein>
<feature type="domain" description="Glycosyltransferase family 28 N-terminal" evidence="11">
    <location>
        <begin position="10"/>
        <end position="148"/>
    </location>
</feature>
<comment type="caution">
    <text evidence="13">The sequence shown here is derived from an EMBL/GenBank/DDBJ whole genome shotgun (WGS) entry which is preliminary data.</text>
</comment>
<comment type="similarity">
    <text evidence="10">Belongs to the glycosyltransferase 28 family. MurG subfamily.</text>
</comment>
<evidence type="ECO:0000256" key="6">
    <source>
        <dbReference type="ARBA" id="ARBA00022984"/>
    </source>
</evidence>
<keyword evidence="5 10" id="KW-0133">Cell shape</keyword>
<proteinExistence type="inferred from homology"/>
<keyword evidence="1 10" id="KW-1003">Cell membrane</keyword>
<comment type="function">
    <text evidence="10">Cell wall formation. Catalyzes the transfer of a GlcNAc subunit on undecaprenyl-pyrophosphoryl-MurNAc-pentapeptide (lipid intermediate I) to form undecaprenyl-pyrophosphoryl-MurNAc-(pentapeptide)GlcNAc (lipid intermediate II).</text>
</comment>
<dbReference type="GO" id="GO:0008360">
    <property type="term" value="P:regulation of cell shape"/>
    <property type="evidence" value="ECO:0007669"/>
    <property type="project" value="UniProtKB-KW"/>
</dbReference>
<dbReference type="GO" id="GO:0051301">
    <property type="term" value="P:cell division"/>
    <property type="evidence" value="ECO:0007669"/>
    <property type="project" value="UniProtKB-KW"/>
</dbReference>
<dbReference type="HAMAP" id="MF_00033">
    <property type="entry name" value="MurG"/>
    <property type="match status" value="1"/>
</dbReference>
<evidence type="ECO:0000256" key="1">
    <source>
        <dbReference type="ARBA" id="ARBA00022475"/>
    </source>
</evidence>
<feature type="binding site" evidence="10">
    <location>
        <position position="311"/>
    </location>
    <ligand>
        <name>UDP-N-acetyl-alpha-D-glucosamine</name>
        <dbReference type="ChEBI" id="CHEBI:57705"/>
    </ligand>
</feature>
<reference evidence="13" key="2">
    <citation type="journal article" date="2021" name="PeerJ">
        <title>Extensive microbial diversity within the chicken gut microbiome revealed by metagenomics and culture.</title>
        <authorList>
            <person name="Gilroy R."/>
            <person name="Ravi A."/>
            <person name="Getino M."/>
            <person name="Pursley I."/>
            <person name="Horton D.L."/>
            <person name="Alikhan N.F."/>
            <person name="Baker D."/>
            <person name="Gharbi K."/>
            <person name="Hall N."/>
            <person name="Watson M."/>
            <person name="Adriaenssens E.M."/>
            <person name="Foster-Nyarko E."/>
            <person name="Jarju S."/>
            <person name="Secka A."/>
            <person name="Antonio M."/>
            <person name="Oren A."/>
            <person name="Chaudhuri R.R."/>
            <person name="La Ragione R."/>
            <person name="Hildebrand F."/>
            <person name="Pallen M.J."/>
        </authorList>
    </citation>
    <scope>NUCLEOTIDE SEQUENCE</scope>
    <source>
        <strain evidence="13">D5-748</strain>
    </source>
</reference>
<dbReference type="GO" id="GO:0071555">
    <property type="term" value="P:cell wall organization"/>
    <property type="evidence" value="ECO:0007669"/>
    <property type="project" value="UniProtKB-KW"/>
</dbReference>
<dbReference type="AlphaFoldDB" id="A0A9D9EAW4"/>
<feature type="binding site" evidence="10">
    <location>
        <begin position="16"/>
        <end position="18"/>
    </location>
    <ligand>
        <name>UDP-N-acetyl-alpha-D-glucosamine</name>
        <dbReference type="ChEBI" id="CHEBI:57705"/>
    </ligand>
</feature>
<evidence type="ECO:0000256" key="5">
    <source>
        <dbReference type="ARBA" id="ARBA00022960"/>
    </source>
</evidence>
<evidence type="ECO:0000256" key="10">
    <source>
        <dbReference type="HAMAP-Rule" id="MF_00033"/>
    </source>
</evidence>
<comment type="catalytic activity">
    <reaction evidence="10">
        <text>di-trans,octa-cis-undecaprenyl diphospho-N-acetyl-alpha-D-muramoyl-L-alanyl-D-glutamyl-meso-2,6-diaminopimeloyl-D-alanyl-D-alanine + UDP-N-acetyl-alpha-D-glucosamine = di-trans,octa-cis-undecaprenyl diphospho-[N-acetyl-alpha-D-glucosaminyl-(1-&gt;4)]-N-acetyl-alpha-D-muramoyl-L-alanyl-D-glutamyl-meso-2,6-diaminopimeloyl-D-alanyl-D-alanine + UDP + H(+)</text>
        <dbReference type="Rhea" id="RHEA:31227"/>
        <dbReference type="ChEBI" id="CHEBI:15378"/>
        <dbReference type="ChEBI" id="CHEBI:57705"/>
        <dbReference type="ChEBI" id="CHEBI:58223"/>
        <dbReference type="ChEBI" id="CHEBI:61387"/>
        <dbReference type="ChEBI" id="CHEBI:61388"/>
        <dbReference type="EC" id="2.4.1.227"/>
    </reaction>
</comment>
<comment type="pathway">
    <text evidence="10">Cell wall biogenesis; peptidoglycan biosynthesis.</text>
</comment>
<keyword evidence="8 10" id="KW-0131">Cell cycle</keyword>
<organism evidence="13 14">
    <name type="scientific">Candidatus Cryptobacteroides merdavium</name>
    <dbReference type="NCBI Taxonomy" id="2840769"/>
    <lineage>
        <taxon>Bacteria</taxon>
        <taxon>Pseudomonadati</taxon>
        <taxon>Bacteroidota</taxon>
        <taxon>Bacteroidia</taxon>
        <taxon>Bacteroidales</taxon>
        <taxon>Candidatus Cryptobacteroides</taxon>
    </lineage>
</organism>
<dbReference type="Pfam" id="PF03033">
    <property type="entry name" value="Glyco_transf_28"/>
    <property type="match status" value="1"/>
</dbReference>
<dbReference type="Gene3D" id="3.40.50.2000">
    <property type="entry name" value="Glycogen Phosphorylase B"/>
    <property type="match status" value="2"/>
</dbReference>
<feature type="binding site" evidence="10">
    <location>
        <position position="130"/>
    </location>
    <ligand>
        <name>UDP-N-acetyl-alpha-D-glucosamine</name>
        <dbReference type="ChEBI" id="CHEBI:57705"/>
    </ligand>
</feature>
<evidence type="ECO:0000313" key="13">
    <source>
        <dbReference type="EMBL" id="MBO8444522.1"/>
    </source>
</evidence>
<evidence type="ECO:0000313" key="14">
    <source>
        <dbReference type="Proteomes" id="UP000823619"/>
    </source>
</evidence>
<evidence type="ECO:0000256" key="9">
    <source>
        <dbReference type="ARBA" id="ARBA00023316"/>
    </source>
</evidence>
<feature type="binding site" evidence="10">
    <location>
        <position position="266"/>
    </location>
    <ligand>
        <name>UDP-N-acetyl-alpha-D-glucosamine</name>
        <dbReference type="ChEBI" id="CHEBI:57705"/>
    </ligand>
</feature>
<dbReference type="EC" id="2.4.1.227" evidence="10"/>
<keyword evidence="3 10" id="KW-0328">Glycosyltransferase</keyword>
<evidence type="ECO:0000256" key="2">
    <source>
        <dbReference type="ARBA" id="ARBA00022618"/>
    </source>
</evidence>
<dbReference type="GO" id="GO:0050511">
    <property type="term" value="F:undecaprenyldiphospho-muramoylpentapeptide beta-N-acetylglucosaminyltransferase activity"/>
    <property type="evidence" value="ECO:0007669"/>
    <property type="project" value="UniProtKB-UniRule"/>
</dbReference>
<evidence type="ECO:0000256" key="4">
    <source>
        <dbReference type="ARBA" id="ARBA00022679"/>
    </source>
</evidence>
<dbReference type="CDD" id="cd03785">
    <property type="entry name" value="GT28_MurG"/>
    <property type="match status" value="1"/>
</dbReference>
<keyword evidence="7 10" id="KW-0472">Membrane</keyword>
<dbReference type="Pfam" id="PF04101">
    <property type="entry name" value="Glyco_tran_28_C"/>
    <property type="match status" value="1"/>
</dbReference>
<keyword evidence="9 10" id="KW-0961">Cell wall biogenesis/degradation</keyword>
<feature type="binding site" evidence="10">
    <location>
        <position position="204"/>
    </location>
    <ligand>
        <name>UDP-N-acetyl-alpha-D-glucosamine</name>
        <dbReference type="ChEBI" id="CHEBI:57705"/>
    </ligand>
</feature>
<dbReference type="Proteomes" id="UP000823619">
    <property type="component" value="Unassembled WGS sequence"/>
</dbReference>
<evidence type="ECO:0000256" key="3">
    <source>
        <dbReference type="ARBA" id="ARBA00022676"/>
    </source>
</evidence>
<dbReference type="GO" id="GO:0009252">
    <property type="term" value="P:peptidoglycan biosynthetic process"/>
    <property type="evidence" value="ECO:0007669"/>
    <property type="project" value="UniProtKB-UniRule"/>
</dbReference>
<sequence>MADKRPIRAIISGGGTGGHIFPALSIADKLMEADPDSEILFVGAEGRMEMEKVPAAGYRIIGLPVAGLQRRLALSNLALPFKVLKSISMAGKIIDSFRPDIAIGVGGYASAPLLWAASRKGIPTLIQEQNGFAGLTNKILGKRADRICVAYEGMERFFPADRIVLTGNPIRNAIVPADPAMKREALDFYGLDPGKRHIFIVGGSLGSGTLNKSMMKWISDGCPGGEDVEVLWQCGKYYKAGTDSFMNSVRDKMPGACTRIHHFDFIKRMDLAYAAADIVVSRSGASSVSELCAARKAVIFVPSPNVAEDHQTHNAMALVKKDAAMLVTDAEAPEKLMRTACRLVHDDAVIMKMEKNIAALARKDAAGAIVEEIYGILDKKASTRDDGKDKTDKKTKQ</sequence>
<dbReference type="PANTHER" id="PTHR21015:SF22">
    <property type="entry name" value="GLYCOSYLTRANSFERASE"/>
    <property type="match status" value="1"/>
</dbReference>
<name>A0A9D9EAW4_9BACT</name>
<evidence type="ECO:0000259" key="11">
    <source>
        <dbReference type="Pfam" id="PF03033"/>
    </source>
</evidence>